<dbReference type="InterPro" id="IPR002347">
    <property type="entry name" value="SDR_fam"/>
</dbReference>
<dbReference type="EC" id="1.-.-.-" evidence="3"/>
<organism evidence="3 4">
    <name type="scientific">Citrobacter enshiensis</name>
    <dbReference type="NCBI Taxonomy" id="2971264"/>
    <lineage>
        <taxon>Bacteria</taxon>
        <taxon>Pseudomonadati</taxon>
        <taxon>Pseudomonadota</taxon>
        <taxon>Gammaproteobacteria</taxon>
        <taxon>Enterobacterales</taxon>
        <taxon>Enterobacteriaceae</taxon>
        <taxon>Citrobacter</taxon>
    </lineage>
</organism>
<accession>A0ABT8PW52</accession>
<dbReference type="EMBL" id="JAUJYW010000005">
    <property type="protein sequence ID" value="MDN8600273.1"/>
    <property type="molecule type" value="Genomic_DNA"/>
</dbReference>
<comment type="caution">
    <text evidence="3">The sequence shown here is derived from an EMBL/GenBank/DDBJ whole genome shotgun (WGS) entry which is preliminary data.</text>
</comment>
<dbReference type="PANTHER" id="PTHR43639">
    <property type="entry name" value="OXIDOREDUCTASE, SHORT-CHAIN DEHYDROGENASE/REDUCTASE FAMILY (AFU_ORTHOLOGUE AFUA_5G02870)"/>
    <property type="match status" value="1"/>
</dbReference>
<dbReference type="RefSeq" id="WP_301699276.1">
    <property type="nucleotide sequence ID" value="NZ_JAUJYW010000005.1"/>
</dbReference>
<keyword evidence="2 3" id="KW-0560">Oxidoreductase</keyword>
<proteinExistence type="inferred from homology"/>
<name>A0ABT8PW52_9ENTR</name>
<dbReference type="PANTHER" id="PTHR43639:SF1">
    <property type="entry name" value="SHORT-CHAIN DEHYDROGENASE_REDUCTASE FAMILY PROTEIN"/>
    <property type="match status" value="1"/>
</dbReference>
<dbReference type="Pfam" id="PF13561">
    <property type="entry name" value="adh_short_C2"/>
    <property type="match status" value="1"/>
</dbReference>
<evidence type="ECO:0000313" key="4">
    <source>
        <dbReference type="Proteomes" id="UP001174867"/>
    </source>
</evidence>
<dbReference type="InterPro" id="IPR036291">
    <property type="entry name" value="NAD(P)-bd_dom_sf"/>
</dbReference>
<dbReference type="PRINTS" id="PR00081">
    <property type="entry name" value="GDHRDH"/>
</dbReference>
<evidence type="ECO:0000313" key="3">
    <source>
        <dbReference type="EMBL" id="MDN8600273.1"/>
    </source>
</evidence>
<evidence type="ECO:0000256" key="2">
    <source>
        <dbReference type="ARBA" id="ARBA00023002"/>
    </source>
</evidence>
<sequence>MNIIKMRVAIVSGGSRGLGRTIVENLISEGWKVATFSRNKNEFIDRYQKVYPEQFYWCGLDLASGQLSSFVESVVVRFGGVRLLINNGAVLHQGLFLSTPVEKIDEMVCANLLGPIKLTLACIRTMAQQKVGGSIINISSVGAIRGYRGTAVYSATKAGLDGFTRSLAREVGPLNIRVNSVVPGMFDSDLSACVTDINRDKIIKHTPLGRYAELTDIQHVVSFLNSPLGEFITGQSIVIDGGLTC</sequence>
<protein>
    <submittedName>
        <fullName evidence="3">SDR family oxidoreductase</fullName>
        <ecNumber evidence="3">1.-.-.-</ecNumber>
    </submittedName>
</protein>
<keyword evidence="4" id="KW-1185">Reference proteome</keyword>
<dbReference type="CDD" id="cd05233">
    <property type="entry name" value="SDR_c"/>
    <property type="match status" value="1"/>
</dbReference>
<dbReference type="Gene3D" id="3.40.50.720">
    <property type="entry name" value="NAD(P)-binding Rossmann-like Domain"/>
    <property type="match status" value="1"/>
</dbReference>
<evidence type="ECO:0000256" key="1">
    <source>
        <dbReference type="ARBA" id="ARBA00006484"/>
    </source>
</evidence>
<gene>
    <name evidence="3" type="ORF">Q0A17_12755</name>
</gene>
<reference evidence="3 4" key="1">
    <citation type="submission" date="2023-07" db="EMBL/GenBank/DDBJ databases">
        <title>Citrobacter selenititolerans sp. nov., isolated from seleniferous soil.</title>
        <authorList>
            <person name="Zhang S."/>
            <person name="Li K."/>
            <person name="Peng J."/>
            <person name="Wang H."/>
            <person name="Sun J."/>
            <person name="Guo Y."/>
        </authorList>
    </citation>
    <scope>NUCLEOTIDE SEQUENCE [LARGE SCALE GENOMIC DNA]</scope>
    <source>
        <strain evidence="3 4">S2-9</strain>
    </source>
</reference>
<dbReference type="GO" id="GO:0016491">
    <property type="term" value="F:oxidoreductase activity"/>
    <property type="evidence" value="ECO:0007669"/>
    <property type="project" value="UniProtKB-KW"/>
</dbReference>
<dbReference type="PROSITE" id="PS00061">
    <property type="entry name" value="ADH_SHORT"/>
    <property type="match status" value="1"/>
</dbReference>
<dbReference type="PRINTS" id="PR00080">
    <property type="entry name" value="SDRFAMILY"/>
</dbReference>
<comment type="similarity">
    <text evidence="1">Belongs to the short-chain dehydrogenases/reductases (SDR) family.</text>
</comment>
<dbReference type="Proteomes" id="UP001174867">
    <property type="component" value="Unassembled WGS sequence"/>
</dbReference>
<dbReference type="InterPro" id="IPR020904">
    <property type="entry name" value="Sc_DH/Rdtase_CS"/>
</dbReference>
<dbReference type="SUPFAM" id="SSF51735">
    <property type="entry name" value="NAD(P)-binding Rossmann-fold domains"/>
    <property type="match status" value="1"/>
</dbReference>